<gene>
    <name evidence="2" type="ORF">SUNI508_11761</name>
</gene>
<dbReference type="EMBL" id="JARVKF010000436">
    <property type="protein sequence ID" value="KAK9413680.1"/>
    <property type="molecule type" value="Genomic_DNA"/>
</dbReference>
<accession>A0ABR2UGD4</accession>
<reference evidence="2 3" key="1">
    <citation type="journal article" date="2024" name="J. Plant Pathol.">
        <title>Sequence and assembly of the genome of Seiridium unicorne, isolate CBS 538.82, causal agent of cypress canker disease.</title>
        <authorList>
            <person name="Scali E."/>
            <person name="Rocca G.D."/>
            <person name="Danti R."/>
            <person name="Garbelotto M."/>
            <person name="Barberini S."/>
            <person name="Baroncelli R."/>
            <person name="Emiliani G."/>
        </authorList>
    </citation>
    <scope>NUCLEOTIDE SEQUENCE [LARGE SCALE GENOMIC DNA]</scope>
    <source>
        <strain evidence="2 3">BM-138-508</strain>
    </source>
</reference>
<keyword evidence="3" id="KW-1185">Reference proteome</keyword>
<evidence type="ECO:0000313" key="3">
    <source>
        <dbReference type="Proteomes" id="UP001408356"/>
    </source>
</evidence>
<keyword evidence="2" id="KW-0808">Transferase</keyword>
<dbReference type="GO" id="GO:0008168">
    <property type="term" value="F:methyltransferase activity"/>
    <property type="evidence" value="ECO:0007669"/>
    <property type="project" value="UniProtKB-KW"/>
</dbReference>
<comment type="caution">
    <text evidence="2">The sequence shown here is derived from an EMBL/GenBank/DDBJ whole genome shotgun (WGS) entry which is preliminary data.</text>
</comment>
<keyword evidence="2" id="KW-0489">Methyltransferase</keyword>
<organism evidence="2 3">
    <name type="scientific">Seiridium unicorne</name>
    <dbReference type="NCBI Taxonomy" id="138068"/>
    <lineage>
        <taxon>Eukaryota</taxon>
        <taxon>Fungi</taxon>
        <taxon>Dikarya</taxon>
        <taxon>Ascomycota</taxon>
        <taxon>Pezizomycotina</taxon>
        <taxon>Sordariomycetes</taxon>
        <taxon>Xylariomycetidae</taxon>
        <taxon>Amphisphaeriales</taxon>
        <taxon>Sporocadaceae</taxon>
        <taxon>Seiridium</taxon>
    </lineage>
</organism>
<dbReference type="GO" id="GO:0032259">
    <property type="term" value="P:methylation"/>
    <property type="evidence" value="ECO:0007669"/>
    <property type="project" value="UniProtKB-KW"/>
</dbReference>
<protein>
    <submittedName>
        <fullName evidence="2">Methyltransferase domain-containing protein</fullName>
    </submittedName>
</protein>
<evidence type="ECO:0000256" key="1">
    <source>
        <dbReference type="SAM" id="MobiDB-lite"/>
    </source>
</evidence>
<name>A0ABR2UGD4_9PEZI</name>
<feature type="region of interest" description="Disordered" evidence="1">
    <location>
        <begin position="1"/>
        <end position="20"/>
    </location>
</feature>
<proteinExistence type="predicted"/>
<evidence type="ECO:0000313" key="2">
    <source>
        <dbReference type="EMBL" id="KAK9413680.1"/>
    </source>
</evidence>
<dbReference type="Proteomes" id="UP001408356">
    <property type="component" value="Unassembled WGS sequence"/>
</dbReference>
<sequence length="122" mass="13931">MTSKPDYLFTRDPPDNNRDKLKDARLVGLGISFDAAPPHETFPANVTLRYWDVKDGVRKDLVGTYDIVHEEADLGTLRFDETKPEWKMECLDELFKLLAIQGARLKPTRANRLPEISPEMAS</sequence>